<dbReference type="PANTHER" id="PTHR30055:SF240">
    <property type="entry name" value="HTH-TYPE TRANSCRIPTIONAL REGULATOR ACRR"/>
    <property type="match status" value="1"/>
</dbReference>
<evidence type="ECO:0000259" key="5">
    <source>
        <dbReference type="PROSITE" id="PS50977"/>
    </source>
</evidence>
<feature type="domain" description="HTH tetR-type" evidence="5">
    <location>
        <begin position="9"/>
        <end position="69"/>
    </location>
</feature>
<dbReference type="PRINTS" id="PR00455">
    <property type="entry name" value="HTHTETR"/>
</dbReference>
<dbReference type="PANTHER" id="PTHR30055">
    <property type="entry name" value="HTH-TYPE TRANSCRIPTIONAL REGULATOR RUTR"/>
    <property type="match status" value="1"/>
</dbReference>
<evidence type="ECO:0000256" key="1">
    <source>
        <dbReference type="ARBA" id="ARBA00023015"/>
    </source>
</evidence>
<dbReference type="GO" id="GO:0000976">
    <property type="term" value="F:transcription cis-regulatory region binding"/>
    <property type="evidence" value="ECO:0007669"/>
    <property type="project" value="TreeGrafter"/>
</dbReference>
<reference evidence="6 7" key="1">
    <citation type="submission" date="2015-07" db="EMBL/GenBank/DDBJ databases">
        <title>Whole genome sequencing of Bosea vaviloviae isolated from cave pool.</title>
        <authorList>
            <person name="Tan N.E.H."/>
            <person name="Lee Y.P."/>
            <person name="Gan H.M."/>
            <person name="Barton H."/>
            <person name="Savka M.A."/>
        </authorList>
    </citation>
    <scope>NUCLEOTIDE SEQUENCE [LARGE SCALE GENOMIC DNA]</scope>
    <source>
        <strain evidence="6 7">SD260</strain>
    </source>
</reference>
<dbReference type="PATRIC" id="fig|1526658.3.peg.2774"/>
<keyword evidence="1" id="KW-0805">Transcription regulation</keyword>
<dbReference type="EMBL" id="LGSZ01000029">
    <property type="protein sequence ID" value="KPH81409.1"/>
    <property type="molecule type" value="Genomic_DNA"/>
</dbReference>
<dbReference type="AlphaFoldDB" id="A0A0N1FFM1"/>
<keyword evidence="3" id="KW-0804">Transcription</keyword>
<dbReference type="InterPro" id="IPR036271">
    <property type="entry name" value="Tet_transcr_reg_TetR-rel_C_sf"/>
</dbReference>
<organism evidence="6 7">
    <name type="scientific">Bosea vaviloviae</name>
    <dbReference type="NCBI Taxonomy" id="1526658"/>
    <lineage>
        <taxon>Bacteria</taxon>
        <taxon>Pseudomonadati</taxon>
        <taxon>Pseudomonadota</taxon>
        <taxon>Alphaproteobacteria</taxon>
        <taxon>Hyphomicrobiales</taxon>
        <taxon>Boseaceae</taxon>
        <taxon>Bosea</taxon>
    </lineage>
</organism>
<dbReference type="Gene3D" id="1.10.357.10">
    <property type="entry name" value="Tetracycline Repressor, domain 2"/>
    <property type="match status" value="1"/>
</dbReference>
<name>A0A0N1FFM1_9HYPH</name>
<accession>A0A0N1FFM1</accession>
<evidence type="ECO:0000313" key="7">
    <source>
        <dbReference type="Proteomes" id="UP000037822"/>
    </source>
</evidence>
<dbReference type="Proteomes" id="UP000037822">
    <property type="component" value="Unassembled WGS sequence"/>
</dbReference>
<comment type="caution">
    <text evidence="6">The sequence shown here is derived from an EMBL/GenBank/DDBJ whole genome shotgun (WGS) entry which is preliminary data.</text>
</comment>
<protein>
    <recommendedName>
        <fullName evidence="5">HTH tetR-type domain-containing protein</fullName>
    </recommendedName>
</protein>
<dbReference type="InterPro" id="IPR001647">
    <property type="entry name" value="HTH_TetR"/>
</dbReference>
<evidence type="ECO:0000313" key="6">
    <source>
        <dbReference type="EMBL" id="KPH81409.1"/>
    </source>
</evidence>
<dbReference type="RefSeq" id="WP_156330179.1">
    <property type="nucleotide sequence ID" value="NZ_LGSZ01000029.1"/>
</dbReference>
<feature type="DNA-binding region" description="H-T-H motif" evidence="4">
    <location>
        <begin position="32"/>
        <end position="51"/>
    </location>
</feature>
<evidence type="ECO:0000256" key="2">
    <source>
        <dbReference type="ARBA" id="ARBA00023125"/>
    </source>
</evidence>
<dbReference type="OrthoDB" id="5292901at2"/>
<evidence type="ECO:0000256" key="4">
    <source>
        <dbReference type="PROSITE-ProRule" id="PRU00335"/>
    </source>
</evidence>
<dbReference type="SUPFAM" id="SSF46689">
    <property type="entry name" value="Homeodomain-like"/>
    <property type="match status" value="1"/>
</dbReference>
<dbReference type="SUPFAM" id="SSF48498">
    <property type="entry name" value="Tetracyclin repressor-like, C-terminal domain"/>
    <property type="match status" value="1"/>
</dbReference>
<evidence type="ECO:0000256" key="3">
    <source>
        <dbReference type="ARBA" id="ARBA00023163"/>
    </source>
</evidence>
<dbReference type="InterPro" id="IPR009057">
    <property type="entry name" value="Homeodomain-like_sf"/>
</dbReference>
<sequence length="214" mass="23953">MRRTKQEAAETRQTILKAAETLFLEKGYDSVSLDEVAAAAGTSRGAIHWHFRNKQGLLFALRDELRLPMQYLVDRLSTDTKLVALTALGDALEEAFVRFQNDPRQKRMLRVILATEWAAEDALPQGGRLQDQTKELLFSIFLAAHKNKPLPAPWTPKSATIAFNAMVNGLVGEWARGAEDFELVPDVVAIVHTVLEAWGAPPARRQIKRPSVRE</sequence>
<dbReference type="PROSITE" id="PS50977">
    <property type="entry name" value="HTH_TETR_2"/>
    <property type="match status" value="1"/>
</dbReference>
<dbReference type="Pfam" id="PF00440">
    <property type="entry name" value="TetR_N"/>
    <property type="match status" value="1"/>
</dbReference>
<gene>
    <name evidence="6" type="ORF">AE618_08750</name>
</gene>
<proteinExistence type="predicted"/>
<keyword evidence="7" id="KW-1185">Reference proteome</keyword>
<dbReference type="GO" id="GO:0003700">
    <property type="term" value="F:DNA-binding transcription factor activity"/>
    <property type="evidence" value="ECO:0007669"/>
    <property type="project" value="TreeGrafter"/>
</dbReference>
<keyword evidence="2 4" id="KW-0238">DNA-binding</keyword>
<dbReference type="InterPro" id="IPR050109">
    <property type="entry name" value="HTH-type_TetR-like_transc_reg"/>
</dbReference>